<evidence type="ECO:0000313" key="1">
    <source>
        <dbReference type="EMBL" id="MBM6619809.1"/>
    </source>
</evidence>
<evidence type="ECO:0000313" key="2">
    <source>
        <dbReference type="Proteomes" id="UP001518925"/>
    </source>
</evidence>
<proteinExistence type="predicted"/>
<sequence>MDTTLGYLREILSNYTDKHAISREIYKKLESKLDDEISFVRSLDQEQTQFLNDILPQEIEHALDEQDFPRTSELNHIYELLI</sequence>
<dbReference type="RefSeq" id="WP_204205293.1">
    <property type="nucleotide sequence ID" value="NZ_JAFELM010000045.1"/>
</dbReference>
<accession>A0ABS2DMT1</accession>
<name>A0ABS2DMT1_9BACI</name>
<dbReference type="InterPro" id="IPR020255">
    <property type="entry name" value="CsgA"/>
</dbReference>
<reference evidence="1 2" key="1">
    <citation type="submission" date="2021-02" db="EMBL/GenBank/DDBJ databases">
        <title>Bacillus sp. RD4P76, an endophyte from a halophyte.</title>
        <authorList>
            <person name="Sun J.-Q."/>
        </authorList>
    </citation>
    <scope>NUCLEOTIDE SEQUENCE [LARGE SCALE GENOMIC DNA]</scope>
    <source>
        <strain evidence="1 2">RD4P76</strain>
    </source>
</reference>
<protein>
    <submittedName>
        <fullName evidence="1">Sporulation protein</fullName>
    </submittedName>
</protein>
<comment type="caution">
    <text evidence="1">The sequence shown here is derived from an EMBL/GenBank/DDBJ whole genome shotgun (WGS) entry which is preliminary data.</text>
</comment>
<organism evidence="1 2">
    <name type="scientific">Bacillus suaedaesalsae</name>
    <dbReference type="NCBI Taxonomy" id="2810349"/>
    <lineage>
        <taxon>Bacteria</taxon>
        <taxon>Bacillati</taxon>
        <taxon>Bacillota</taxon>
        <taxon>Bacilli</taxon>
        <taxon>Bacillales</taxon>
        <taxon>Bacillaceae</taxon>
        <taxon>Bacillus</taxon>
    </lineage>
</organism>
<keyword evidence="2" id="KW-1185">Reference proteome</keyword>
<dbReference type="Pfam" id="PF17334">
    <property type="entry name" value="CsgA"/>
    <property type="match status" value="1"/>
</dbReference>
<gene>
    <name evidence="1" type="ORF">JR050_19285</name>
</gene>
<dbReference type="EMBL" id="JAFELM010000045">
    <property type="protein sequence ID" value="MBM6619809.1"/>
    <property type="molecule type" value="Genomic_DNA"/>
</dbReference>
<dbReference type="Proteomes" id="UP001518925">
    <property type="component" value="Unassembled WGS sequence"/>
</dbReference>